<evidence type="ECO:0000256" key="2">
    <source>
        <dbReference type="ARBA" id="ARBA00023004"/>
    </source>
</evidence>
<comment type="caution">
    <text evidence="5">The sequence shown here is derived from an EMBL/GenBank/DDBJ whole genome shotgun (WGS) entry which is preliminary data.</text>
</comment>
<sequence>MKSYKDLKAEVWDKNRCSGCGACVAVCPVNNLYFKEESPVKFICDECSCMIVPAKTEEHPLSAEFCKTVNYDVPCGACYDACPRIRELAINDPLGKYLKILKAKASTEIKYAQNGGVVTAILANAFEEELIDGAIVMKEDRWTLEPQSFLAMSKEDVLKSAGSKYLRKGNVLQAFKKAVMEEKLKKLAIVGTPCVISAICNILSSDNDLLGPFRRAIRLKISLFCFEIFDYNKMIDLLEKEGINPWDIKKMDILTGKLRITFVSGEYKDYNLKELEFAVREGCKCCGDFTGVCSDISVGNIGSGEGYSTVIIRNNWGEGFFLRAAHNGYLSYDDKVNVEEIVKLARLKMKRIKK</sequence>
<dbReference type="InterPro" id="IPR007516">
    <property type="entry name" value="Co_F420_Hydgase/DH_bsu_N"/>
</dbReference>
<dbReference type="GO" id="GO:0046872">
    <property type="term" value="F:metal ion binding"/>
    <property type="evidence" value="ECO:0007669"/>
    <property type="project" value="UniProtKB-KW"/>
</dbReference>
<dbReference type="PROSITE" id="PS00198">
    <property type="entry name" value="4FE4S_FER_1"/>
    <property type="match status" value="1"/>
</dbReference>
<dbReference type="GO" id="GO:0051536">
    <property type="term" value="F:iron-sulfur cluster binding"/>
    <property type="evidence" value="ECO:0007669"/>
    <property type="project" value="UniProtKB-KW"/>
</dbReference>
<protein>
    <submittedName>
        <fullName evidence="5">Coenzyme F420 hydrogenase/dehydrogenase subunit beta</fullName>
    </submittedName>
</protein>
<dbReference type="PROSITE" id="PS51379">
    <property type="entry name" value="4FE4S_FER_2"/>
    <property type="match status" value="1"/>
</dbReference>
<keyword evidence="6" id="KW-1185">Reference proteome</keyword>
<dbReference type="SUPFAM" id="SSF54862">
    <property type="entry name" value="4Fe-4S ferredoxins"/>
    <property type="match status" value="1"/>
</dbReference>
<name>N6VRB7_9EURY</name>
<dbReference type="AlphaFoldDB" id="N6VRB7"/>
<feature type="domain" description="4Fe-4S ferredoxin-type" evidence="4">
    <location>
        <begin position="8"/>
        <end position="37"/>
    </location>
</feature>
<gene>
    <name evidence="5" type="ORF">J422_06421</name>
</gene>
<dbReference type="InterPro" id="IPR017896">
    <property type="entry name" value="4Fe4S_Fe-S-bd"/>
</dbReference>
<dbReference type="Proteomes" id="UP000053695">
    <property type="component" value="Unassembled WGS sequence"/>
</dbReference>
<dbReference type="InterPro" id="IPR017900">
    <property type="entry name" value="4Fe4S_Fe_S_CS"/>
</dbReference>
<keyword evidence="1" id="KW-0479">Metal-binding</keyword>
<evidence type="ECO:0000256" key="3">
    <source>
        <dbReference type="ARBA" id="ARBA00023014"/>
    </source>
</evidence>
<keyword evidence="3" id="KW-0411">Iron-sulfur</keyword>
<dbReference type="RefSeq" id="WP_004593535.1">
    <property type="nucleotide sequence ID" value="NZ_APMM01000052.1"/>
</dbReference>
<dbReference type="Pfam" id="PF04422">
    <property type="entry name" value="FrhB_FdhB_N"/>
    <property type="match status" value="1"/>
</dbReference>
<reference evidence="5 6" key="1">
    <citation type="journal article" date="2013" name="Genome Announc.">
        <title>Draft Genome Sequence of a Highly Flagellated, Fast-Swimming Archaeon, Methanocaldococcus villosus Strain KIN24-T80 (DSM 22612).</title>
        <authorList>
            <person name="Thennarasu S."/>
            <person name="Polireddy D."/>
            <person name="Antony A."/>
            <person name="Yada M.R."/>
            <person name="Algarawi S."/>
            <person name="Sivakumar N."/>
        </authorList>
    </citation>
    <scope>NUCLEOTIDE SEQUENCE [LARGE SCALE GENOMIC DNA]</scope>
    <source>
        <strain evidence="5 6">KIN24-T80</strain>
    </source>
</reference>
<dbReference type="Pfam" id="PF04432">
    <property type="entry name" value="FrhB_FdhB_C"/>
    <property type="match status" value="1"/>
</dbReference>
<dbReference type="STRING" id="1069083.GCA_000371805_01290"/>
<evidence type="ECO:0000256" key="1">
    <source>
        <dbReference type="ARBA" id="ARBA00022723"/>
    </source>
</evidence>
<dbReference type="Gene3D" id="3.30.70.20">
    <property type="match status" value="1"/>
</dbReference>
<evidence type="ECO:0000313" key="6">
    <source>
        <dbReference type="Proteomes" id="UP000053695"/>
    </source>
</evidence>
<dbReference type="EMBL" id="APMM01000052">
    <property type="protein sequence ID" value="ENN95701.1"/>
    <property type="molecule type" value="Genomic_DNA"/>
</dbReference>
<dbReference type="PATRIC" id="fig|1069083.5.peg.1250"/>
<evidence type="ECO:0000259" key="4">
    <source>
        <dbReference type="PROSITE" id="PS51379"/>
    </source>
</evidence>
<organism evidence="5 6">
    <name type="scientific">Methanocaldococcus villosus KIN24-T80</name>
    <dbReference type="NCBI Taxonomy" id="1069083"/>
    <lineage>
        <taxon>Archaea</taxon>
        <taxon>Methanobacteriati</taxon>
        <taxon>Methanobacteriota</taxon>
        <taxon>Methanomada group</taxon>
        <taxon>Methanococci</taxon>
        <taxon>Methanococcales</taxon>
        <taxon>Methanocaldococcaceae</taxon>
        <taxon>Methanocaldococcus</taxon>
    </lineage>
</organism>
<proteinExistence type="predicted"/>
<dbReference type="InterPro" id="IPR007525">
    <property type="entry name" value="FrhB_FdhB_C"/>
</dbReference>
<accession>N6VRB7</accession>
<keyword evidence="2" id="KW-0408">Iron</keyword>
<dbReference type="PANTHER" id="PTHR31332:SF0">
    <property type="entry name" value="7-HYDROXYMETHYL CHLOROPHYLL A REDUCTASE, CHLOROPLASTIC"/>
    <property type="match status" value="1"/>
</dbReference>
<evidence type="ECO:0000313" key="5">
    <source>
        <dbReference type="EMBL" id="ENN95701.1"/>
    </source>
</evidence>
<dbReference type="Pfam" id="PF00037">
    <property type="entry name" value="Fer4"/>
    <property type="match status" value="1"/>
</dbReference>
<dbReference type="PANTHER" id="PTHR31332">
    <property type="entry name" value="7-HYDROXYMETHYL CHLOROPHYLL A REDUCTASE, CHLOROPLASTIC"/>
    <property type="match status" value="1"/>
</dbReference>
<dbReference type="OrthoDB" id="38261at2157"/>
<dbReference type="GO" id="GO:0052592">
    <property type="term" value="F:oxidoreductase activity, acting on CH or CH2 groups, with an iron-sulfur protein as acceptor"/>
    <property type="evidence" value="ECO:0007669"/>
    <property type="project" value="TreeGrafter"/>
</dbReference>
<dbReference type="InterPro" id="IPR045220">
    <property type="entry name" value="FRHB/FDHB/HCAR-like"/>
</dbReference>